<dbReference type="RefSeq" id="WP_133056317.1">
    <property type="nucleotide sequence ID" value="NZ_FWFY01000006.1"/>
</dbReference>
<dbReference type="OrthoDB" id="10005533at2"/>
<reference evidence="1 4" key="2">
    <citation type="submission" date="2018-03" db="EMBL/GenBank/DDBJ databases">
        <title>Genomic Encyclopedia of Archaeal and Bacterial Type Strains, Phase II (KMG-II): from individual species to whole genera.</title>
        <authorList>
            <person name="Goeker M."/>
        </authorList>
    </citation>
    <scope>NUCLEOTIDE SEQUENCE [LARGE SCALE GENOMIC DNA]</scope>
    <source>
        <strain evidence="1 4">DSM 29956</strain>
    </source>
</reference>
<gene>
    <name evidence="1" type="ORF">CLV79_106192</name>
    <name evidence="2" type="ORF">LOS8367_02188</name>
</gene>
<dbReference type="Proteomes" id="UP000240624">
    <property type="component" value="Unassembled WGS sequence"/>
</dbReference>
<dbReference type="AlphaFoldDB" id="A0A1X6ZF68"/>
<name>A0A1X6ZF68_9RHOB</name>
<evidence type="ECO:0000313" key="2">
    <source>
        <dbReference type="EMBL" id="SLN49389.1"/>
    </source>
</evidence>
<organism evidence="2 3">
    <name type="scientific">Limimaricola soesokkakensis</name>
    <dbReference type="NCBI Taxonomy" id="1343159"/>
    <lineage>
        <taxon>Bacteria</taxon>
        <taxon>Pseudomonadati</taxon>
        <taxon>Pseudomonadota</taxon>
        <taxon>Alphaproteobacteria</taxon>
        <taxon>Rhodobacterales</taxon>
        <taxon>Paracoccaceae</taxon>
        <taxon>Limimaricola</taxon>
    </lineage>
</organism>
<evidence type="ECO:0000313" key="3">
    <source>
        <dbReference type="Proteomes" id="UP000193495"/>
    </source>
</evidence>
<proteinExistence type="predicted"/>
<evidence type="ECO:0000313" key="4">
    <source>
        <dbReference type="Proteomes" id="UP000240624"/>
    </source>
</evidence>
<evidence type="ECO:0000313" key="1">
    <source>
        <dbReference type="EMBL" id="PSK86183.1"/>
    </source>
</evidence>
<sequence>MRNNEIYLGGHKISDCKLRPPYEQFMQVDAFIAIIGWETRSLNVVSSGSFYGERCYLIRFDGDDLEPHIVEQAHTEAKKHFKRVEILDFPNALDYEEVMTRTEEFTSQIADHGLGTCVVDYTSMPRSITQMIFRKFMVDGFCPYTLWAYSPGLYDQTELVASGLSQGASKFFSIRGALGNGGMASERVAVLALGADRSLVRSFIREHSFDRFHFLDARSSHSPALGGRIDEQRLWLQSDLGILPESFISCDAESVVQTIKVFLEIANGYPAESGVSIELFSSGPKTHSVAAATLLTSFKNIRLVGRRPDRYIRMDVKSAEEIALTTVIDYTNPRVFKELLRLRAGGTNPQ</sequence>
<dbReference type="EMBL" id="PYGB01000006">
    <property type="protein sequence ID" value="PSK86183.1"/>
    <property type="molecule type" value="Genomic_DNA"/>
</dbReference>
<dbReference type="Proteomes" id="UP000193495">
    <property type="component" value="Unassembled WGS sequence"/>
</dbReference>
<reference evidence="2 3" key="1">
    <citation type="submission" date="2017-03" db="EMBL/GenBank/DDBJ databases">
        <authorList>
            <person name="Afonso C.L."/>
            <person name="Miller P.J."/>
            <person name="Scott M.A."/>
            <person name="Spackman E."/>
            <person name="Goraichik I."/>
            <person name="Dimitrov K.M."/>
            <person name="Suarez D.L."/>
            <person name="Swayne D.E."/>
        </authorList>
    </citation>
    <scope>NUCLEOTIDE SEQUENCE [LARGE SCALE GENOMIC DNA]</scope>
    <source>
        <strain evidence="2 3">CECT 8367</strain>
    </source>
</reference>
<keyword evidence="4" id="KW-1185">Reference proteome</keyword>
<accession>A0A1X6ZF68</accession>
<dbReference type="EMBL" id="FWFY01000006">
    <property type="protein sequence ID" value="SLN49389.1"/>
    <property type="molecule type" value="Genomic_DNA"/>
</dbReference>
<protein>
    <submittedName>
        <fullName evidence="2">Uncharacterized protein</fullName>
    </submittedName>
</protein>